<dbReference type="Pfam" id="PF07966">
    <property type="entry name" value="A1_Propeptide"/>
    <property type="match status" value="1"/>
</dbReference>
<dbReference type="GO" id="GO:0004190">
    <property type="term" value="F:aspartic-type endopeptidase activity"/>
    <property type="evidence" value="ECO:0007669"/>
    <property type="project" value="InterPro"/>
</dbReference>
<dbReference type="InterPro" id="IPR033121">
    <property type="entry name" value="PEPTIDASE_A1"/>
</dbReference>
<proteinExistence type="inferred from homology"/>
<dbReference type="SUPFAM" id="SSF50630">
    <property type="entry name" value="Acid proteases"/>
    <property type="match status" value="1"/>
</dbReference>
<dbReference type="Pfam" id="PF00026">
    <property type="entry name" value="Asp"/>
    <property type="match status" value="1"/>
</dbReference>
<dbReference type="Proteomes" id="UP000694391">
    <property type="component" value="Unplaced"/>
</dbReference>
<dbReference type="Ensembl" id="ENSCAFT00020001464.1">
    <property type="protein sequence ID" value="ENSCAFP00020001239.1"/>
    <property type="gene ID" value="ENSCAFG00020001125.1"/>
</dbReference>
<dbReference type="Gene3D" id="2.40.70.10">
    <property type="entry name" value="Acid Proteases"/>
    <property type="match status" value="1"/>
</dbReference>
<organism evidence="3 4">
    <name type="scientific">Canis lupus dingo</name>
    <name type="common">dingo</name>
    <dbReference type="NCBI Taxonomy" id="286419"/>
    <lineage>
        <taxon>Eukaryota</taxon>
        <taxon>Metazoa</taxon>
        <taxon>Chordata</taxon>
        <taxon>Craniata</taxon>
        <taxon>Vertebrata</taxon>
        <taxon>Euteleostomi</taxon>
        <taxon>Mammalia</taxon>
        <taxon>Eutheria</taxon>
        <taxon>Laurasiatheria</taxon>
        <taxon>Carnivora</taxon>
        <taxon>Caniformia</taxon>
        <taxon>Canidae</taxon>
        <taxon>Canis</taxon>
    </lineage>
</organism>
<evidence type="ECO:0000259" key="2">
    <source>
        <dbReference type="PROSITE" id="PS51767"/>
    </source>
</evidence>
<evidence type="ECO:0000256" key="1">
    <source>
        <dbReference type="ARBA" id="ARBA00007447"/>
    </source>
</evidence>
<evidence type="ECO:0000313" key="4">
    <source>
        <dbReference type="Proteomes" id="UP000694391"/>
    </source>
</evidence>
<dbReference type="GeneTree" id="ENSGT00940000163644"/>
<reference evidence="3" key="1">
    <citation type="submission" date="2025-08" db="UniProtKB">
        <authorList>
            <consortium name="Ensembl"/>
        </authorList>
    </citation>
    <scope>IDENTIFICATION</scope>
</reference>
<evidence type="ECO:0000313" key="3">
    <source>
        <dbReference type="Ensembl" id="ENSCAFP00020001239.1"/>
    </source>
</evidence>
<dbReference type="InterPro" id="IPR021109">
    <property type="entry name" value="Peptidase_aspartic_dom_sf"/>
</dbReference>
<reference evidence="3" key="2">
    <citation type="submission" date="2025-09" db="UniProtKB">
        <authorList>
            <consortium name="Ensembl"/>
        </authorList>
    </citation>
    <scope>IDENTIFICATION</scope>
</reference>
<protein>
    <recommendedName>
        <fullName evidence="2">Peptidase A1 domain-containing protein</fullName>
    </recommendedName>
</protein>
<accession>A0A8C0QTA6</accession>
<dbReference type="Gene3D" id="6.10.140.60">
    <property type="match status" value="1"/>
</dbReference>
<dbReference type="InterPro" id="IPR012848">
    <property type="entry name" value="Aspartic_peptidase_N"/>
</dbReference>
<feature type="domain" description="Peptidase A1" evidence="2">
    <location>
        <begin position="87"/>
        <end position="137"/>
    </location>
</feature>
<dbReference type="AlphaFoldDB" id="A0A8C0QTA6"/>
<name>A0A8C0QTA6_CANLU</name>
<dbReference type="PROSITE" id="PS51767">
    <property type="entry name" value="PEPTIDASE_A1"/>
    <property type="match status" value="1"/>
</dbReference>
<dbReference type="GO" id="GO:0006508">
    <property type="term" value="P:proteolysis"/>
    <property type="evidence" value="ECO:0007669"/>
    <property type="project" value="InterPro"/>
</dbReference>
<comment type="similarity">
    <text evidence="1">Belongs to the peptidase A1 family.</text>
</comment>
<sequence>MNPKTTGTKDLKWMMMMMMMMTHSFCLPILHRIILKKGKSIRQVMEERGVLETFLRNHPKVDPAAKYLFNNDAVAYEPFTNYLDSYYFGEISIGTPPQNFLILFDTGSTPADPPPTKAASKPIHWPMVWEPDCAPGI</sequence>
<keyword evidence="4" id="KW-1185">Reference proteome</keyword>